<dbReference type="Proteomes" id="UP000094849">
    <property type="component" value="Unassembled WGS sequence"/>
</dbReference>
<dbReference type="Pfam" id="PF00293">
    <property type="entry name" value="NUDIX"/>
    <property type="match status" value="1"/>
</dbReference>
<dbReference type="PANTHER" id="PTHR43222:SF2">
    <property type="entry name" value="NUDIX HYDROLASE 23, CHLOROPLASTIC"/>
    <property type="match status" value="1"/>
</dbReference>
<dbReference type="EMBL" id="LVJZ01000003">
    <property type="protein sequence ID" value="ODB97326.1"/>
    <property type="molecule type" value="Genomic_DNA"/>
</dbReference>
<gene>
    <name evidence="2" type="ORF">A3196_11475</name>
</gene>
<sequence length="198" mass="22487">MNFCSQCGAKVEVKVPDGDNRPRHVCETCSTIHYQNPKIVVGCIPVWEDQILLCRRAIEPRYGLWTLPAGFMENGETSQQGAARETLEEATARVDVEGLYGLYNLPHINQVYLIFRSRLLDLEFAAGSESLEVALFRESEIPWQEMAFPVIRESLKIFFEDRQMGAFPLRGGTIIRSQQNPRGYQMIMDQPGFPSPSD</sequence>
<evidence type="ECO:0000259" key="1">
    <source>
        <dbReference type="PROSITE" id="PS51462"/>
    </source>
</evidence>
<accession>A0A1E2URF2</accession>
<dbReference type="RefSeq" id="WP_069005098.1">
    <property type="nucleotide sequence ID" value="NZ_LVJW01000003.1"/>
</dbReference>
<dbReference type="GO" id="GO:0003824">
    <property type="term" value="F:catalytic activity"/>
    <property type="evidence" value="ECO:0007669"/>
    <property type="project" value="UniProtKB-ARBA"/>
</dbReference>
<proteinExistence type="predicted"/>
<dbReference type="Pfam" id="PF14803">
    <property type="entry name" value="Zn_ribbon_Nudix"/>
    <property type="match status" value="1"/>
</dbReference>
<feature type="domain" description="Nudix hydrolase" evidence="1">
    <location>
        <begin position="36"/>
        <end position="159"/>
    </location>
</feature>
<dbReference type="Gene3D" id="2.20.70.10">
    <property type="match status" value="1"/>
</dbReference>
<evidence type="ECO:0000313" key="3">
    <source>
        <dbReference type="Proteomes" id="UP000094849"/>
    </source>
</evidence>
<name>A0A1E2URF2_9GAMM</name>
<dbReference type="OrthoDB" id="5417595at2"/>
<keyword evidence="3" id="KW-1185">Reference proteome</keyword>
<dbReference type="InterPro" id="IPR029401">
    <property type="entry name" value="Nudix_N"/>
</dbReference>
<dbReference type="InterPro" id="IPR000086">
    <property type="entry name" value="NUDIX_hydrolase_dom"/>
</dbReference>
<dbReference type="InterPro" id="IPR015797">
    <property type="entry name" value="NUDIX_hydrolase-like_dom_sf"/>
</dbReference>
<evidence type="ECO:0000313" key="2">
    <source>
        <dbReference type="EMBL" id="ODB97326.1"/>
    </source>
</evidence>
<reference evidence="2 3" key="1">
    <citation type="submission" date="2016-03" db="EMBL/GenBank/DDBJ databases">
        <title>Chemosynthetic sulphur-oxidizing symbionts of marine invertebrate animals are capable of nitrogen fixation.</title>
        <authorList>
            <person name="Petersen J.M."/>
            <person name="Kemper A."/>
            <person name="Gruber-Vodicka H."/>
            <person name="Cardini U."/>
            <person name="Geest Mvander."/>
            <person name="Kleiner M."/>
            <person name="Bulgheresi S."/>
            <person name="Fussmann M."/>
            <person name="Herbold C."/>
            <person name="Seah B.K.B."/>
            <person name="Antony C.Paul."/>
            <person name="Liu D."/>
            <person name="Belitz A."/>
            <person name="Weber M."/>
        </authorList>
    </citation>
    <scope>NUCLEOTIDE SEQUENCE [LARGE SCALE GENOMIC DNA]</scope>
    <source>
        <strain evidence="2">G_D</strain>
    </source>
</reference>
<dbReference type="PROSITE" id="PS51462">
    <property type="entry name" value="NUDIX"/>
    <property type="match status" value="1"/>
</dbReference>
<organism evidence="2 3">
    <name type="scientific">Candidatus Thiodiazotropha endoloripes</name>
    <dbReference type="NCBI Taxonomy" id="1818881"/>
    <lineage>
        <taxon>Bacteria</taxon>
        <taxon>Pseudomonadati</taxon>
        <taxon>Pseudomonadota</taxon>
        <taxon>Gammaproteobacteria</taxon>
        <taxon>Chromatiales</taxon>
        <taxon>Sedimenticolaceae</taxon>
        <taxon>Candidatus Thiodiazotropha</taxon>
    </lineage>
</organism>
<comment type="caution">
    <text evidence="2">The sequence shown here is derived from an EMBL/GenBank/DDBJ whole genome shotgun (WGS) entry which is preliminary data.</text>
</comment>
<protein>
    <submittedName>
        <fullName evidence="2">ADP-ribose pyrophosphatase</fullName>
    </submittedName>
</protein>
<dbReference type="AlphaFoldDB" id="A0A1E2URF2"/>
<dbReference type="Gene3D" id="3.90.79.10">
    <property type="entry name" value="Nucleoside Triphosphate Pyrophosphohydrolase"/>
    <property type="match status" value="1"/>
</dbReference>
<dbReference type="STRING" id="1818881.A3196_11475"/>
<dbReference type="CDD" id="cd04511">
    <property type="entry name" value="NUDIX_Hydrolase"/>
    <property type="match status" value="1"/>
</dbReference>
<dbReference type="PANTHER" id="PTHR43222">
    <property type="entry name" value="NUDIX HYDROLASE 23"/>
    <property type="match status" value="1"/>
</dbReference>
<dbReference type="SUPFAM" id="SSF55811">
    <property type="entry name" value="Nudix"/>
    <property type="match status" value="1"/>
</dbReference>